<accession>A0A0D0B1V8</accession>
<name>A0A0D0B1V8_9AGAR</name>
<evidence type="ECO:0000313" key="2">
    <source>
        <dbReference type="EMBL" id="KIK57160.1"/>
    </source>
</evidence>
<feature type="chain" id="PRO_5002207513" evidence="1">
    <location>
        <begin position="25"/>
        <end position="154"/>
    </location>
</feature>
<reference evidence="2 3" key="1">
    <citation type="submission" date="2014-04" db="EMBL/GenBank/DDBJ databases">
        <title>Evolutionary Origins and Diversification of the Mycorrhizal Mutualists.</title>
        <authorList>
            <consortium name="DOE Joint Genome Institute"/>
            <consortium name="Mycorrhizal Genomics Consortium"/>
            <person name="Kohler A."/>
            <person name="Kuo A."/>
            <person name="Nagy L.G."/>
            <person name="Floudas D."/>
            <person name="Copeland A."/>
            <person name="Barry K.W."/>
            <person name="Cichocki N."/>
            <person name="Veneault-Fourrey C."/>
            <person name="LaButti K."/>
            <person name="Lindquist E.A."/>
            <person name="Lipzen A."/>
            <person name="Lundell T."/>
            <person name="Morin E."/>
            <person name="Murat C."/>
            <person name="Riley R."/>
            <person name="Ohm R."/>
            <person name="Sun H."/>
            <person name="Tunlid A."/>
            <person name="Henrissat B."/>
            <person name="Grigoriev I.V."/>
            <person name="Hibbett D.S."/>
            <person name="Martin F."/>
        </authorList>
    </citation>
    <scope>NUCLEOTIDE SEQUENCE [LARGE SCALE GENOMIC DNA]</scope>
    <source>
        <strain evidence="2 3">FD-317 M1</strain>
    </source>
</reference>
<dbReference type="AlphaFoldDB" id="A0A0D0B1V8"/>
<gene>
    <name evidence="2" type="ORF">GYMLUDRAFT_263228</name>
</gene>
<organism evidence="2 3">
    <name type="scientific">Collybiopsis luxurians FD-317 M1</name>
    <dbReference type="NCBI Taxonomy" id="944289"/>
    <lineage>
        <taxon>Eukaryota</taxon>
        <taxon>Fungi</taxon>
        <taxon>Dikarya</taxon>
        <taxon>Basidiomycota</taxon>
        <taxon>Agaricomycotina</taxon>
        <taxon>Agaricomycetes</taxon>
        <taxon>Agaricomycetidae</taxon>
        <taxon>Agaricales</taxon>
        <taxon>Marasmiineae</taxon>
        <taxon>Omphalotaceae</taxon>
        <taxon>Collybiopsis</taxon>
        <taxon>Collybiopsis luxurians</taxon>
    </lineage>
</organism>
<dbReference type="HOGENOM" id="CLU_083660_2_0_1"/>
<keyword evidence="1" id="KW-0732">Signal</keyword>
<evidence type="ECO:0000256" key="1">
    <source>
        <dbReference type="SAM" id="SignalP"/>
    </source>
</evidence>
<evidence type="ECO:0000313" key="3">
    <source>
        <dbReference type="Proteomes" id="UP000053593"/>
    </source>
</evidence>
<dbReference type="OrthoDB" id="2339190at2759"/>
<dbReference type="EMBL" id="KN834792">
    <property type="protein sequence ID" value="KIK57160.1"/>
    <property type="molecule type" value="Genomic_DNA"/>
</dbReference>
<dbReference type="Proteomes" id="UP000053593">
    <property type="component" value="Unassembled WGS sequence"/>
</dbReference>
<keyword evidence="3" id="KW-1185">Reference proteome</keyword>
<protein>
    <submittedName>
        <fullName evidence="2">Uncharacterized protein</fullName>
    </submittedName>
</protein>
<sequence>MNSFIAALLWLLVTSLAQLQLVSTSPIPTLSSRKELIAWSPTITYPNERTVLKAGYGTYMSWKTDDMPEESKNSTGYIMLGWINGTDTNEHLDWRHPVASNFKYTDGKVNFTLPENLEPRDDYIFVLMGDSGNASPTFTILQFNSTNSPSAGEA</sequence>
<feature type="signal peptide" evidence="1">
    <location>
        <begin position="1"/>
        <end position="24"/>
    </location>
</feature>
<proteinExistence type="predicted"/>